<dbReference type="PANTHER" id="PTHR43775:SF51">
    <property type="entry name" value="INACTIVE PHENOLPHTHIOCEROL SYNTHESIS POLYKETIDE SYNTHASE TYPE I PKS1-RELATED"/>
    <property type="match status" value="1"/>
</dbReference>
<dbReference type="GO" id="GO:0006633">
    <property type="term" value="P:fatty acid biosynthetic process"/>
    <property type="evidence" value="ECO:0007669"/>
    <property type="project" value="InterPro"/>
</dbReference>
<dbReference type="SMART" id="SM00826">
    <property type="entry name" value="PKS_DH"/>
    <property type="match status" value="3"/>
</dbReference>
<dbReference type="STRING" id="84724.SAMN04488564_101967"/>
<dbReference type="InterPro" id="IPR009081">
    <property type="entry name" value="PP-bd_ACP"/>
</dbReference>
<evidence type="ECO:0000313" key="14">
    <source>
        <dbReference type="EMBL" id="SFQ99938.1"/>
    </source>
</evidence>
<dbReference type="InterPro" id="IPR032821">
    <property type="entry name" value="PKS_assoc"/>
</dbReference>
<accession>A0A1I6D362</accession>
<feature type="domain" description="Carrier" evidence="11">
    <location>
        <begin position="4846"/>
        <end position="4921"/>
    </location>
</feature>
<dbReference type="InterPro" id="IPR049552">
    <property type="entry name" value="PKS_DH_N"/>
</dbReference>
<dbReference type="SMART" id="SM00827">
    <property type="entry name" value="PKS_AT"/>
    <property type="match status" value="3"/>
</dbReference>
<dbReference type="Gene3D" id="3.40.50.720">
    <property type="entry name" value="NAD(P)-binding Rossmann-like Domain"/>
    <property type="match status" value="3"/>
</dbReference>
<dbReference type="SUPFAM" id="SSF52151">
    <property type="entry name" value="FabD/lysophospholipase-like"/>
    <property type="match status" value="3"/>
</dbReference>
<evidence type="ECO:0000256" key="7">
    <source>
        <dbReference type="ARBA" id="ARBA00023194"/>
    </source>
</evidence>
<dbReference type="InterPro" id="IPR014031">
    <property type="entry name" value="Ketoacyl_synth_C"/>
</dbReference>
<evidence type="ECO:0000256" key="4">
    <source>
        <dbReference type="ARBA" id="ARBA00022553"/>
    </source>
</evidence>
<dbReference type="Pfam" id="PF14765">
    <property type="entry name" value="PS-DH"/>
    <property type="match status" value="3"/>
</dbReference>
<evidence type="ECO:0000256" key="9">
    <source>
        <dbReference type="ARBA" id="ARBA00023315"/>
    </source>
</evidence>
<keyword evidence="9" id="KW-0012">Acyltransferase</keyword>
<dbReference type="FunFam" id="3.40.47.10:FF:000019">
    <property type="entry name" value="Polyketide synthase type I"/>
    <property type="match status" value="3"/>
</dbReference>
<dbReference type="GO" id="GO:0033068">
    <property type="term" value="P:macrolide biosynthetic process"/>
    <property type="evidence" value="ECO:0007669"/>
    <property type="project" value="UniProtKB-ARBA"/>
</dbReference>
<feature type="domain" description="PKS/mFAS DH" evidence="13">
    <location>
        <begin position="2517"/>
        <end position="2783"/>
    </location>
</feature>
<dbReference type="InterPro" id="IPR057326">
    <property type="entry name" value="KR_dom"/>
</dbReference>
<dbReference type="InterPro" id="IPR020841">
    <property type="entry name" value="PKS_Beta-ketoAc_synthase_dom"/>
</dbReference>
<feature type="active site" description="Proton donor; for dehydratase activity" evidence="10">
    <location>
        <position position="1073"/>
    </location>
</feature>
<dbReference type="Gene3D" id="3.40.366.10">
    <property type="entry name" value="Malonyl-Coenzyme A Acyl Carrier Protein, domain 2"/>
    <property type="match status" value="3"/>
</dbReference>
<dbReference type="OrthoDB" id="9778690at2"/>
<dbReference type="PROSITE" id="PS00012">
    <property type="entry name" value="PHOSPHOPANTETHEINE"/>
    <property type="match status" value="3"/>
</dbReference>
<dbReference type="GO" id="GO:0004312">
    <property type="term" value="F:fatty acid synthase activity"/>
    <property type="evidence" value="ECO:0007669"/>
    <property type="project" value="TreeGrafter"/>
</dbReference>
<dbReference type="Pfam" id="PF00698">
    <property type="entry name" value="Acyl_transf_1"/>
    <property type="match status" value="3"/>
</dbReference>
<sequence length="4987" mass="517498">MSNEERLVEYLRRVTADLQRTRTRLQEIESGEPEPIAVVGMSCRYPGGVASPDDLWELVREGRDAITPFPDDRGWDLAALTGQDPDQRGASHTAAGGFLDDVAGFDAEFFGISPRAALAMDPQQRLLLESSWALFEDAGIDPASLRGGRTGVFVGASSSGYASGFPEAPEGLEGHLLTGNAGSVISGRLAYQFGLEGPAVTVDTACSSSLVALHLAAQALRAGECSLALAGGVMVLASPTLFVEFSRQRGLAADGRCKSFAAAADGTGWAEGVGLVLLEKLSDARRNGHEILAVVRGSAVNQDGASSGLTAPNGPSQQRVIRDALAGARLSPSDVDAVEAHGTGTRLGDPIEAQAVLATYGGDRPEPLWLGSLKSNIGHAQSAAGVGGVIKMIQAMRHGVLPKTLHVDEPTPHVDWAAGNVRLLTGTTPWPETGRPRRAGVSSFGMSGTNAHVILEQAPAVDPAEAPALPVTPVLLSARTATALREQAHLLSTVDFELPELAAAMATRGGLEHRAVVVASDRDALRAALRDFDVVQGQPGGKTAFLFSGQGSQRTGMGRELYEAFPAYASSFDAVCALLDPRLREVLDCAELDRTEFAQQAIFALEVALFRLLESWGVRPDFVLGHSVGEIAAAHVAGILSLEDAAALVMARGRLMQALPEGGAMIAVQAGEDEVLPLPDGVSLAAVNGPSSVVLSGAEDAVVAVASRFAKTKRLNTSHAFHSALMEPMLAEFRTALAGLTFGAPTIPVVSTVEESAAWDADYWVRQVRQPVRFHAGVERLRAQGVTVFAEIGPAAVLTPLADDVTPLLRKDKSEPETVIRGLSTLYVRGTAVDWPRFFGGARRLPLPHYPFEHERFWLAAPALTGDVSAAGLTRLDHSLLGAALALADGDGFLCTGVLSPRSHPWLADHVVLGTTLVPGTAFVELALRAAEQAGCDRIDELTIEAPLTLTDSGAEIQIAVGAPGLDGARGLRIHARPAGSAFDEPWTRHATGTLSTAGRSATGSAEWPPAGAEVLDVDDLYARFADRGFDYGPAFQGLRAAWRRGDDVFAEVELPDSAHAAGRFALHPALLDSALHGLAFGVLPDTGAGRVPFSWTGVTVPARGRSALRVRLSATGSDTVTLVATDETGQPVAAVEGLTVRPVAVPRQSLFAVDWPQLPPGGTSEYIRPTFLVVGGGTHAVATQAAEPASDERLVVDGGVDPAAALSATTQVLRELQNWLAAEHAPDERLVIVTRGAVAVEDEAVTDLAGAAVRGLVLAAQAEHPDRFVLVDTDDLAGVTRFPAGEPQFAVRGGRVFVPRLVRAAAPAGDPLDWDTVLITGGTGALGSALARHLLDRGTRRVVVATRRGQDAPGAAALTGLGIEVVACDVTDRDAVSALLGSLPGLDAVVHAAGVLDDGVLDSLTPERLATVLRPKVDAAWLLHELTLGTGLSAFVVFSSVAGVFGAAGQANYAAANAYLDALVAHRSAAGLPGTSMAWGAWETGMAADAPLGGLVPLSTKDGLALFDAALAAGRAVTLPVRLDLAAFRTGQVPALLRGLVRPSARRAVPGSAFGERLASVPAAEREALLLELVRTEAAAVLGHEPGTRIDVSKAFSDIGFDSLTAVELRNRLAEATGLRLSSTLVFDHPGAAALAAHLGAEMLGTSISAAPAAVVAADEPIAIVGMSCRYPGGVTSPDDLWRLVAEGRDGVGEFPDDRGWDVEYDQDPGRTGTTYTREGGFLYDAAEFDAAFFGISPREAVAMDPQQRLLLESSWEAFENAGIAPDSVRGSRTGVFAGLMYHDYGARITTAPADLEGFLGIGNSGSVLSGRIAYSFGLEGPAVTVDTACSSSLVALHLAAQALRSGECSLALAGGVTVMATPATFLEFSRQRGLAADGRCKSFAAAADGTGWGEGVGVLVLERLSDARRNGHRVLAVVRGSAVNSDGASNGLTAPNGPSQQRVIRAALATAGLTPSDVDAVEAHGTGTRLGDPIEAQALLATYGQERSEGPLWLGSVKSNLGHTQAAAGVAGVIKMVQALRHGLLPRTLHVDEPTPQVDWTAGEVRLLTEPVAWPAGDRVRRAAVSSFGISGTNAHVLLEEAPDAPVAAASRELPVVPWVLSAKSPDALREQARRLLAAAPDLPVSAVAQALAGGRAALDHRAAVVGADRAELLRGLEAVASGTPAADVHIGRAGAGKVAFLFTGQGSQRAGMGRELYEAFPAYASAFDAVCALLDPRLREVLDSAELDRTEFAQQGIFALEVALFRLLESWGVRPGLVAGHSVGEIAAAHVAGILSLEDAAALVAARGRLMQALPEGGVMIAVQASEEDVLPLPDGVSLAAVNGPSSVVLSGVEEAVAAVASRFAKTKRLNTSHAFHSALMEPMLAEFGAAIDGLDCAPPSIPFVSSVDVSAQLSPEYWVRQVREPVRFADAVTRLREQGVTEFVEIGPDAVLAAMVDGAVPLLRAGRAEASSVLTALARLHVRGVEPDWAEVFAGTGSAPVDLPSYAFERSRYWLDAAPVADVAALGQSAPGHPLLSAAVELPDAGTVFTGTLSTRTAPWLAEHEVLGEPLLPGAAFADLALCAGAELGCPVVDELTLAAPLVLRGQVSLRVTVGALIDGRRQLTIHSRQSDEDSWTLHATGAVSASGVQNDDLTDWPPAGATEVPVGDLYDRAAEQGFGYGPAFQGVRAAWRHEDTVFTEVELPQDRVAEAGEYGLHPALLDAALHGVGLGAFVADGAFLPFSWTGLSLAATGAASLRVRIRPAGQDAISLTLADATGRGVASVRSLALRPVSANQTTRPEALHRLEWVRAADTGVRPVIVAGLADAGSVRPTIVAGLSALADPVPAVVAIEWAPHDLADAVTRALDLVHTWVADERFTHSRLVLVTRGAVATRSGEDVTDLAAAAARGLLRTAAQEYPGRFGLADLGPDDELRALPDEQEAAVRDGQVLVPRLAKVTGHGEATTIADPHGTVLITGGTGALGAAVARHLAGQGAGHLLLTSRRGLEAEGAKALVTELEAAGSQVTVEACDVADRGELAALLDTVPEDRPLTAVVHAAGVLDDGLLSAQDPARLAAVLGPKADAARYLHELISDQVELVLFSSVAGAFGSAGQAGYAAANAYLDALASHRVAQGLPARSLAWGPWLDGGMAAGLADAERRRIERSGLRPIDTATGLALFDAALAHGEPVLWPVKLDHGVLRGQGERLPAILRGLVRVPVRKAAAKRAGRDRKALLDLVRAESAAVLGHGSAAAIEPDQAFSELGFDSLTAVELRNRLDAATGLRLAVTVVFDHATPAALADHLEAELTGERADVAAPVTLAVDEPVAIVGMSCRYPGGVTSPDDLWRLVLDGRDAIGEFPADRGWDVEYDPDPERSGTTYTREGGFLYDAAEFDAAFFGISPREALAMDPQQRLLLEASWEAFESAGIDPGAMRGSRTGVFAGQMYHDYGARLTDVPEGVEGFVGIGNSGSVLSGRVAYSFGLEGPAVTVDTACSSSLVTLHLAAQALRQGECSLALAGGVTVMATPATFVEFSRQRGLAPDGRCKPFAAAADGTGWSEGVGVLVLERLSDARRNGHRVLAVVRGSAINSDGASNGLTAPNGPSQQRVIRQALAAAGLGPSDVDAVEAHGTGTRLGDPIEAQAVLATYGQDRETPLWLGSVKSNLGHTQAAAGVAGVIKMVQALRHGVLPRSLHVDEPTPHVDWSAGEVRLLTEPVAWPAGGRVRRAAVSSFGISGTNAHVILEAVPEPEAVVVAHPCPPFVLSAKSPAALRAQATRLREHLTAHPEQTPAAVAKALVGRTQHAHRAVVVGDVQAGLAALGNGSGAVTGAVVPDGRTAFLFTGQGSQRAGMGRELYESFPVYAEAFDAVCAHLDPRLPEVVFGGGPELDTTEFAQQAIFALEVALFRLLASWGVEPEVVLGHSVGEIAAAHVAGILSLEDAATLVAARGRLMQALPSGGAMIAVQASVEDVQPLPDGVSLAAVNGPDSVVLSGDEDAVTAFAAGWATTKRLNTSHAFHSALMEPMLDEFRAVVEGLTFAEPNLPIVSTVEGSDPATAAHWVRQVREPVRFHDGVVALREVHGVTDFLELGPDGVLSAMVDGEAVPVLRAGRPEPETLITALARLHVRGRQVDWAAGFGPGGHVDLPAYAFQRERFWLAAKPSGDVTSAGLVATGHPLLAAVVPLAGEDGVLGTARLSPRTHPWLADHTVGGTTVLPGTALLELVLRTVAETGCDVVTELTLEVPLVVPDQGVQLQVTVGVAENGERPVRVHGRRDDTEPWTRHAVGTVAEGAKPLVALTEWPPPGAEPVAIDEVYPGFAEAGLGYGPVFQGLRAAWSLGEELFAEVALPEATPGFLLHPALFDAALHTAALRGDGTAQLPFSWSGVHLSAVGATSLRVRLTPVPEGFALALADGTGAPVGVVDSLTLRPFSADVLGVRDALFRVDWVPAPVTTSPFTRCEVLGDDTDLVAALKQAGVEVSGENPDVVFLPVPRIAGTVPNAVRETVLSVLGTVREWVAGSGARLVVVTRGAVATSPGEDVPDLAAAAVWGLLRSAQAEHPDRFTVLDLDDSAPVLTDEPQAAVRSGRLFVPRLARVRVGEGEVPATSGTVLVTGGTGALGAAVARHLAERGAQHLVLASRRGSTAPGASELADELRELGADVTLVACDLADRDAVAGLLAAHPVTAVVHTAGVLADGVVETLTPQQVETVLRAKADAAWHLHELAGDLDEFVLFSSAAGTLGTPGQANYAAANAFLDALAAHRRAAGLPAQSLAWGLWADGMGDAARRGAVTALSTEDGLALYDASRADGGAAVVPMRLDLTVRGEVPALLRGLVRTPARAAAPDQLVQRLAAVPEAGRHDLLVGFVRTQVAAVLGHSDADAIPARQSFRDLGFDSLTAVELRNRIGAATGLRLPATLVFSYPDATALATHLESELHVEPAEPDLTAVLAAIGVDRLRAAGLLEPLLRLADPAAVTTAPIEASIDAMDVDDLVALALDGDPS</sequence>
<dbReference type="InterPro" id="IPR055123">
    <property type="entry name" value="SpnB-like_Rossmann"/>
</dbReference>
<feature type="region of interest" description="C-terminal hotdog fold" evidence="10">
    <location>
        <begin position="4291"/>
        <end position="4421"/>
    </location>
</feature>
<keyword evidence="6" id="KW-0677">Repeat</keyword>
<feature type="domain" description="PKS/mFAS DH" evidence="13">
    <location>
        <begin position="4160"/>
        <end position="4421"/>
    </location>
</feature>
<dbReference type="GO" id="GO:0004315">
    <property type="term" value="F:3-oxoacyl-[acyl-carrier-protein] synthase activity"/>
    <property type="evidence" value="ECO:0007669"/>
    <property type="project" value="InterPro"/>
</dbReference>
<dbReference type="Gene3D" id="1.10.1200.10">
    <property type="entry name" value="ACP-like"/>
    <property type="match status" value="3"/>
</dbReference>
<dbReference type="PANTHER" id="PTHR43775">
    <property type="entry name" value="FATTY ACID SYNTHASE"/>
    <property type="match status" value="1"/>
</dbReference>
<dbReference type="InterPro" id="IPR001227">
    <property type="entry name" value="Ac_transferase_dom_sf"/>
</dbReference>
<dbReference type="Pfam" id="PF21089">
    <property type="entry name" value="PKS_DH_N"/>
    <property type="match status" value="3"/>
</dbReference>
<evidence type="ECO:0000313" key="15">
    <source>
        <dbReference type="Proteomes" id="UP000198583"/>
    </source>
</evidence>
<dbReference type="InterPro" id="IPR013968">
    <property type="entry name" value="PKS_KR"/>
</dbReference>
<dbReference type="SUPFAM" id="SSF47336">
    <property type="entry name" value="ACP-like"/>
    <property type="match status" value="3"/>
</dbReference>
<dbReference type="InterPro" id="IPR015083">
    <property type="entry name" value="NorB/c/GfsB-D-like_docking"/>
</dbReference>
<evidence type="ECO:0000256" key="2">
    <source>
        <dbReference type="ARBA" id="ARBA00004792"/>
    </source>
</evidence>
<evidence type="ECO:0000256" key="3">
    <source>
        <dbReference type="ARBA" id="ARBA00022450"/>
    </source>
</evidence>
<evidence type="ECO:0000256" key="6">
    <source>
        <dbReference type="ARBA" id="ARBA00022737"/>
    </source>
</evidence>
<evidence type="ECO:0000256" key="8">
    <source>
        <dbReference type="ARBA" id="ARBA00023268"/>
    </source>
</evidence>
<dbReference type="RefSeq" id="WP_093588452.1">
    <property type="nucleotide sequence ID" value="NZ_FOYL01000001.1"/>
</dbReference>
<dbReference type="PROSITE" id="PS52004">
    <property type="entry name" value="KS3_2"/>
    <property type="match status" value="3"/>
</dbReference>
<feature type="region of interest" description="C-terminal hotdog fold" evidence="10">
    <location>
        <begin position="2646"/>
        <end position="2783"/>
    </location>
</feature>
<dbReference type="InterPro" id="IPR016036">
    <property type="entry name" value="Malonyl_transacylase_ACP-bd"/>
</dbReference>
<dbReference type="PROSITE" id="PS00606">
    <property type="entry name" value="KS3_1"/>
    <property type="match status" value="3"/>
</dbReference>
<dbReference type="SUPFAM" id="SSF53901">
    <property type="entry name" value="Thiolase-like"/>
    <property type="match status" value="3"/>
</dbReference>
<evidence type="ECO:0000256" key="5">
    <source>
        <dbReference type="ARBA" id="ARBA00022679"/>
    </source>
</evidence>
<dbReference type="Pfam" id="PF08990">
    <property type="entry name" value="Docking"/>
    <property type="match status" value="1"/>
</dbReference>
<feature type="active site" description="Proton acceptor; for dehydratase activity" evidence="10">
    <location>
        <position position="910"/>
    </location>
</feature>
<dbReference type="InterPro" id="IPR050091">
    <property type="entry name" value="PKS_NRPS_Biosynth_Enz"/>
</dbReference>
<keyword evidence="8" id="KW-0511">Multifunctional enzyme</keyword>
<feature type="domain" description="Ketosynthase family 3 (KS3)" evidence="12">
    <location>
        <begin position="33"/>
        <end position="457"/>
    </location>
</feature>
<dbReference type="Proteomes" id="UP000198583">
    <property type="component" value="Unassembled WGS sequence"/>
</dbReference>
<feature type="region of interest" description="N-terminal hotdog fold" evidence="10">
    <location>
        <begin position="4160"/>
        <end position="4280"/>
    </location>
</feature>
<dbReference type="InterPro" id="IPR016039">
    <property type="entry name" value="Thiolase-like"/>
</dbReference>
<dbReference type="Gene3D" id="3.30.70.3290">
    <property type="match status" value="3"/>
</dbReference>
<dbReference type="InterPro" id="IPR020807">
    <property type="entry name" value="PKS_DH"/>
</dbReference>
<feature type="active site" description="Proton acceptor; for dehydratase activity" evidence="10">
    <location>
        <position position="2548"/>
    </location>
</feature>
<dbReference type="CDD" id="cd08956">
    <property type="entry name" value="KR_3_FAS_SDR_x"/>
    <property type="match status" value="3"/>
</dbReference>
<dbReference type="Pfam" id="PF02801">
    <property type="entry name" value="Ketoacyl-synt_C"/>
    <property type="match status" value="3"/>
</dbReference>
<dbReference type="Pfam" id="PF22953">
    <property type="entry name" value="SpnB_Rossmann"/>
    <property type="match status" value="3"/>
</dbReference>
<dbReference type="GO" id="GO:0031177">
    <property type="term" value="F:phosphopantetheine binding"/>
    <property type="evidence" value="ECO:0007669"/>
    <property type="project" value="InterPro"/>
</dbReference>
<gene>
    <name evidence="14" type="ORF">SAMN04488564_101967</name>
</gene>
<comment type="pathway">
    <text evidence="2">Antibiotic biosynthesis.</text>
</comment>
<comment type="cofactor">
    <cofactor evidence="1">
        <name>pantetheine 4'-phosphate</name>
        <dbReference type="ChEBI" id="CHEBI:47942"/>
    </cofactor>
</comment>
<feature type="active site" description="Proton acceptor; for dehydratase activity" evidence="10">
    <location>
        <position position="4192"/>
    </location>
</feature>
<dbReference type="PROSITE" id="PS50075">
    <property type="entry name" value="CARRIER"/>
    <property type="match status" value="3"/>
</dbReference>
<dbReference type="Pfam" id="PF00109">
    <property type="entry name" value="ketoacyl-synt"/>
    <property type="match status" value="3"/>
</dbReference>
<feature type="domain" description="Carrier" evidence="11">
    <location>
        <begin position="3217"/>
        <end position="3292"/>
    </location>
</feature>
<dbReference type="InterPro" id="IPR036736">
    <property type="entry name" value="ACP-like_sf"/>
</dbReference>
<dbReference type="InterPro" id="IPR049551">
    <property type="entry name" value="PKS_DH_C"/>
</dbReference>
<reference evidence="15" key="1">
    <citation type="submission" date="2016-10" db="EMBL/GenBank/DDBJ databases">
        <authorList>
            <person name="Varghese N."/>
            <person name="Submissions S."/>
        </authorList>
    </citation>
    <scope>NUCLEOTIDE SEQUENCE [LARGE SCALE GENOMIC DNA]</scope>
    <source>
        <strain evidence="15">DSM 44232</strain>
    </source>
</reference>
<evidence type="ECO:0000259" key="11">
    <source>
        <dbReference type="PROSITE" id="PS50075"/>
    </source>
</evidence>
<dbReference type="PROSITE" id="PS52019">
    <property type="entry name" value="PKS_MFAS_DH"/>
    <property type="match status" value="3"/>
</dbReference>
<dbReference type="SMART" id="SM01294">
    <property type="entry name" value="PKS_PP_betabranch"/>
    <property type="match status" value="3"/>
</dbReference>
<feature type="active site" description="Proton donor; for dehydratase activity" evidence="10">
    <location>
        <position position="2707"/>
    </location>
</feature>
<feature type="domain" description="Ketosynthase family 3 (KS3)" evidence="12">
    <location>
        <begin position="1660"/>
        <end position="2083"/>
    </location>
</feature>
<dbReference type="InterPro" id="IPR006162">
    <property type="entry name" value="Ppantetheine_attach_site"/>
</dbReference>
<dbReference type="Gene3D" id="3.10.129.110">
    <property type="entry name" value="Polyketide synthase dehydratase"/>
    <property type="match status" value="3"/>
</dbReference>
<evidence type="ECO:0000259" key="12">
    <source>
        <dbReference type="PROSITE" id="PS52004"/>
    </source>
</evidence>
<feature type="region of interest" description="N-terminal hotdog fold" evidence="10">
    <location>
        <begin position="878"/>
        <end position="1002"/>
    </location>
</feature>
<organism evidence="14 15">
    <name type="scientific">Lentzea waywayandensis</name>
    <dbReference type="NCBI Taxonomy" id="84724"/>
    <lineage>
        <taxon>Bacteria</taxon>
        <taxon>Bacillati</taxon>
        <taxon>Actinomycetota</taxon>
        <taxon>Actinomycetes</taxon>
        <taxon>Pseudonocardiales</taxon>
        <taxon>Pseudonocardiaceae</taxon>
        <taxon>Lentzea</taxon>
    </lineage>
</organism>
<dbReference type="Gene3D" id="3.40.47.10">
    <property type="match status" value="3"/>
</dbReference>
<protein>
    <submittedName>
        <fullName evidence="14">Acyl transferase domain-containing protein</fullName>
    </submittedName>
</protein>
<feature type="region of interest" description="C-terminal hotdog fold" evidence="10">
    <location>
        <begin position="1013"/>
        <end position="1150"/>
    </location>
</feature>
<dbReference type="SMART" id="SM00822">
    <property type="entry name" value="PKS_KR"/>
    <property type="match status" value="3"/>
</dbReference>
<dbReference type="InterPro" id="IPR049900">
    <property type="entry name" value="PKS_mFAS_DH"/>
</dbReference>
<evidence type="ECO:0000259" key="13">
    <source>
        <dbReference type="PROSITE" id="PS52019"/>
    </source>
</evidence>
<evidence type="ECO:0000256" key="1">
    <source>
        <dbReference type="ARBA" id="ARBA00001957"/>
    </source>
</evidence>
<feature type="active site" description="Proton donor; for dehydratase activity" evidence="10">
    <location>
        <position position="4348"/>
    </location>
</feature>
<dbReference type="InterPro" id="IPR036291">
    <property type="entry name" value="NAD(P)-bd_dom_sf"/>
</dbReference>
<dbReference type="InterPro" id="IPR014030">
    <property type="entry name" value="Ketoacyl_synth_N"/>
</dbReference>
<dbReference type="Pfam" id="PF16197">
    <property type="entry name" value="KAsynt_C_assoc"/>
    <property type="match status" value="3"/>
</dbReference>
<keyword evidence="3" id="KW-0596">Phosphopantetheine</keyword>
<keyword evidence="5 14" id="KW-0808">Transferase</keyword>
<dbReference type="SMART" id="SM00825">
    <property type="entry name" value="PKS_KS"/>
    <property type="match status" value="3"/>
</dbReference>
<dbReference type="InterPro" id="IPR014043">
    <property type="entry name" value="Acyl_transferase_dom"/>
</dbReference>
<dbReference type="SUPFAM" id="SSF55048">
    <property type="entry name" value="Probable ACP-binding domain of malonyl-CoA ACP transacylase"/>
    <property type="match status" value="3"/>
</dbReference>
<dbReference type="InterPro" id="IPR020806">
    <property type="entry name" value="PKS_PP-bd"/>
</dbReference>
<dbReference type="Pfam" id="PF00550">
    <property type="entry name" value="PP-binding"/>
    <property type="match status" value="3"/>
</dbReference>
<name>A0A1I6D362_9PSEU</name>
<dbReference type="InterPro" id="IPR016035">
    <property type="entry name" value="Acyl_Trfase/lysoPLipase"/>
</dbReference>
<dbReference type="FunFam" id="1.10.1200.10:FF:000007">
    <property type="entry name" value="Probable polyketide synthase pks17"/>
    <property type="match status" value="3"/>
</dbReference>
<proteinExistence type="predicted"/>
<dbReference type="SMART" id="SM00823">
    <property type="entry name" value="PKS_PP"/>
    <property type="match status" value="3"/>
</dbReference>
<dbReference type="EMBL" id="FOYL01000001">
    <property type="protein sequence ID" value="SFQ99938.1"/>
    <property type="molecule type" value="Genomic_DNA"/>
</dbReference>
<dbReference type="InterPro" id="IPR042104">
    <property type="entry name" value="PKS_dehydratase_sf"/>
</dbReference>
<feature type="domain" description="PKS/mFAS DH" evidence="13">
    <location>
        <begin position="878"/>
        <end position="1150"/>
    </location>
</feature>
<keyword evidence="15" id="KW-1185">Reference proteome</keyword>
<keyword evidence="7" id="KW-0045">Antibiotic biosynthesis</keyword>
<dbReference type="InterPro" id="IPR018201">
    <property type="entry name" value="Ketoacyl_synth_AS"/>
</dbReference>
<feature type="domain" description="Carrier" evidence="11">
    <location>
        <begin position="1569"/>
        <end position="1644"/>
    </location>
</feature>
<keyword evidence="4" id="KW-0597">Phosphoprotein</keyword>
<feature type="domain" description="Ketosynthase family 3 (KS3)" evidence="12">
    <location>
        <begin position="3308"/>
        <end position="3730"/>
    </location>
</feature>
<dbReference type="Pfam" id="PF08659">
    <property type="entry name" value="KR"/>
    <property type="match status" value="3"/>
</dbReference>
<dbReference type="CDD" id="cd00833">
    <property type="entry name" value="PKS"/>
    <property type="match status" value="3"/>
</dbReference>
<feature type="region of interest" description="N-terminal hotdog fold" evidence="10">
    <location>
        <begin position="2517"/>
        <end position="2635"/>
    </location>
</feature>
<evidence type="ECO:0000256" key="10">
    <source>
        <dbReference type="PROSITE-ProRule" id="PRU01363"/>
    </source>
</evidence>
<dbReference type="SUPFAM" id="SSF51735">
    <property type="entry name" value="NAD(P)-binding Rossmann-fold domains"/>
    <property type="match status" value="6"/>
</dbReference>